<sequence>MRTRGYLVLVTITLLVVLAGCAAPLTTPSDAPASAERDLGTIYGYNATSTLDVDDPARLSRSELETVTYRAMARLEELRGLRYTEDVEVEVWSREELREWYGESEPADAFTNELWRAAFVVDGETDVNEAFDSLYGDSVLGFYVDGRIVVVTDDPDADRLRIDRTTLVHELAHALQDQQFGLERQGTTIDARRAENGLIEGEAALLAHRYEQRCRDDSAWECLPETSDGGLEGDGEPESGDEPSDGDDAGETNRSLNVGLYLSIYAPYAEGPTFVQSVYDAGGWGAVDAAFADRPTSTSQLVHPERYPDDRPVDVAVDDRSSPAWSPITDDSSEIRTETVGEATLFGALWTNGALDHSLLEEESELSRYNYSHPATSGWAGDTFVAYEATSGDGSGENGDGDGDGDGDEGGNGATGHVWALEFHTPAAADRFASAYERVLENQGAEEVDAESATYRIGTDEPFAGAYRIAVDGSRVELVGAPTVEGIEGIRPSEETGTTTSIAMGGNPLEVPTVAGTVSSSSPREVTNLPTEPDLKPAR</sequence>
<feature type="compositionally biased region" description="Acidic residues" evidence="1">
    <location>
        <begin position="231"/>
        <end position="250"/>
    </location>
</feature>
<dbReference type="EMBL" id="CP100355">
    <property type="protein sequence ID" value="UTF54661.1"/>
    <property type="molecule type" value="Genomic_DNA"/>
</dbReference>
<dbReference type="NCBIfam" id="NF038145">
    <property type="entry name" value="Hvo_1808_fam"/>
    <property type="match status" value="1"/>
</dbReference>
<feature type="compositionally biased region" description="Basic and acidic residues" evidence="1">
    <location>
        <begin position="303"/>
        <end position="321"/>
    </location>
</feature>
<feature type="compositionally biased region" description="Polar residues" evidence="1">
    <location>
        <begin position="516"/>
        <end position="530"/>
    </location>
</feature>
<gene>
    <name evidence="2" type="ORF">NGM29_05140</name>
</gene>
<dbReference type="PROSITE" id="PS51257">
    <property type="entry name" value="PROKAR_LIPOPROTEIN"/>
    <property type="match status" value="1"/>
</dbReference>
<keyword evidence="3" id="KW-1185">Reference proteome</keyword>
<dbReference type="Proteomes" id="UP001056855">
    <property type="component" value="Chromosome"/>
</dbReference>
<reference evidence="2" key="1">
    <citation type="submission" date="2022-06" db="EMBL/GenBank/DDBJ databases">
        <title>Diverse halophilic archaea isolated from saline environments.</title>
        <authorList>
            <person name="Cui H.-L."/>
        </authorList>
    </citation>
    <scope>NUCLEOTIDE SEQUENCE</scope>
    <source>
        <strain evidence="2">WLHS1</strain>
    </source>
</reference>
<organism evidence="2 3">
    <name type="scientific">Natronosalvus rutilus</name>
    <dbReference type="NCBI Taxonomy" id="2953753"/>
    <lineage>
        <taxon>Archaea</taxon>
        <taxon>Methanobacteriati</taxon>
        <taxon>Methanobacteriota</taxon>
        <taxon>Stenosarchaea group</taxon>
        <taxon>Halobacteria</taxon>
        <taxon>Halobacteriales</taxon>
        <taxon>Natrialbaceae</taxon>
        <taxon>Natronosalvus</taxon>
    </lineage>
</organism>
<accession>A0A9E7NC07</accession>
<evidence type="ECO:0000313" key="2">
    <source>
        <dbReference type="EMBL" id="UTF54661.1"/>
    </source>
</evidence>
<name>A0A9E7NC07_9EURY</name>
<feature type="region of interest" description="Disordered" evidence="1">
    <location>
        <begin position="221"/>
        <end position="253"/>
    </location>
</feature>
<evidence type="ECO:0000313" key="3">
    <source>
        <dbReference type="Proteomes" id="UP001056855"/>
    </source>
</evidence>
<dbReference type="KEGG" id="sawl:NGM29_05140"/>
<dbReference type="AlphaFoldDB" id="A0A9E7NC07"/>
<feature type="compositionally biased region" description="Acidic residues" evidence="1">
    <location>
        <begin position="399"/>
        <end position="409"/>
    </location>
</feature>
<dbReference type="InterPro" id="IPR047792">
    <property type="entry name" value="Hvo_1808-like"/>
</dbReference>
<feature type="region of interest" description="Disordered" evidence="1">
    <location>
        <begin position="297"/>
        <end position="330"/>
    </location>
</feature>
<dbReference type="RefSeq" id="WP_254159369.1">
    <property type="nucleotide sequence ID" value="NZ_CP100355.1"/>
</dbReference>
<feature type="region of interest" description="Disordered" evidence="1">
    <location>
        <begin position="388"/>
        <end position="416"/>
    </location>
</feature>
<feature type="region of interest" description="Disordered" evidence="1">
    <location>
        <begin position="513"/>
        <end position="539"/>
    </location>
</feature>
<proteinExistence type="predicted"/>
<dbReference type="GeneID" id="73289408"/>
<evidence type="ECO:0000256" key="1">
    <source>
        <dbReference type="SAM" id="MobiDB-lite"/>
    </source>
</evidence>
<protein>
    <submittedName>
        <fullName evidence="2">Hvo_1808 family surface protein</fullName>
    </submittedName>
</protein>